<evidence type="ECO:0000256" key="3">
    <source>
        <dbReference type="ARBA" id="ARBA00022777"/>
    </source>
</evidence>
<dbReference type="GO" id="GO:0004674">
    <property type="term" value="F:protein serine/threonine kinase activity"/>
    <property type="evidence" value="ECO:0007669"/>
    <property type="project" value="UniProtKB-KW"/>
</dbReference>
<keyword evidence="9" id="KW-1185">Reference proteome</keyword>
<keyword evidence="2" id="KW-0547">Nucleotide-binding</keyword>
<feature type="transmembrane region" description="Helical" evidence="6">
    <location>
        <begin position="440"/>
        <end position="461"/>
    </location>
</feature>
<dbReference type="GO" id="GO:0005524">
    <property type="term" value="F:ATP binding"/>
    <property type="evidence" value="ECO:0007669"/>
    <property type="project" value="UniProtKB-KW"/>
</dbReference>
<dbReference type="InterPro" id="IPR000719">
    <property type="entry name" value="Prot_kinase_dom"/>
</dbReference>
<feature type="compositionally biased region" description="Pro residues" evidence="5">
    <location>
        <begin position="312"/>
        <end position="333"/>
    </location>
</feature>
<comment type="caution">
    <text evidence="8">The sequence shown here is derived from an EMBL/GenBank/DDBJ whole genome shotgun (WGS) entry which is preliminary data.</text>
</comment>
<dbReference type="RefSeq" id="WP_141921687.1">
    <property type="nucleotide sequence ID" value="NZ_VFQC01000001.1"/>
</dbReference>
<feature type="region of interest" description="Disordered" evidence="5">
    <location>
        <begin position="269"/>
        <end position="431"/>
    </location>
</feature>
<dbReference type="PROSITE" id="PS00108">
    <property type="entry name" value="PROTEIN_KINASE_ST"/>
    <property type="match status" value="1"/>
</dbReference>
<dbReference type="PROSITE" id="PS50011">
    <property type="entry name" value="PROTEIN_KINASE_DOM"/>
    <property type="match status" value="1"/>
</dbReference>
<evidence type="ECO:0000256" key="6">
    <source>
        <dbReference type="SAM" id="Phobius"/>
    </source>
</evidence>
<reference evidence="8 9" key="1">
    <citation type="submission" date="2019-06" db="EMBL/GenBank/DDBJ databases">
        <title>Sequencing the genomes of 1000 actinobacteria strains.</title>
        <authorList>
            <person name="Klenk H.-P."/>
        </authorList>
    </citation>
    <scope>NUCLEOTIDE SEQUENCE [LARGE SCALE GENOMIC DNA]</scope>
    <source>
        <strain evidence="8 9">DSM 45015</strain>
    </source>
</reference>
<evidence type="ECO:0000313" key="8">
    <source>
        <dbReference type="EMBL" id="TQN30433.1"/>
    </source>
</evidence>
<keyword evidence="3 8" id="KW-0418">Kinase</keyword>
<dbReference type="Pfam" id="PF00069">
    <property type="entry name" value="Pkinase"/>
    <property type="match status" value="1"/>
</dbReference>
<dbReference type="SUPFAM" id="SSF56112">
    <property type="entry name" value="Protein kinase-like (PK-like)"/>
    <property type="match status" value="1"/>
</dbReference>
<evidence type="ECO:0000256" key="1">
    <source>
        <dbReference type="ARBA" id="ARBA00022679"/>
    </source>
</evidence>
<feature type="compositionally biased region" description="Polar residues" evidence="5">
    <location>
        <begin position="404"/>
        <end position="414"/>
    </location>
</feature>
<keyword evidence="6" id="KW-1133">Transmembrane helix</keyword>
<keyword evidence="6" id="KW-0472">Membrane</keyword>
<dbReference type="PANTHER" id="PTHR43289:SF34">
    <property type="entry name" value="SERINE_THREONINE-PROTEIN KINASE YBDM-RELATED"/>
    <property type="match status" value="1"/>
</dbReference>
<organism evidence="8 9">
    <name type="scientific">Haloactinospora alba</name>
    <dbReference type="NCBI Taxonomy" id="405555"/>
    <lineage>
        <taxon>Bacteria</taxon>
        <taxon>Bacillati</taxon>
        <taxon>Actinomycetota</taxon>
        <taxon>Actinomycetes</taxon>
        <taxon>Streptosporangiales</taxon>
        <taxon>Nocardiopsidaceae</taxon>
        <taxon>Haloactinospora</taxon>
    </lineage>
</organism>
<feature type="domain" description="Protein kinase" evidence="7">
    <location>
        <begin position="18"/>
        <end position="271"/>
    </location>
</feature>
<evidence type="ECO:0000313" key="9">
    <source>
        <dbReference type="Proteomes" id="UP000317422"/>
    </source>
</evidence>
<dbReference type="PANTHER" id="PTHR43289">
    <property type="entry name" value="MITOGEN-ACTIVATED PROTEIN KINASE KINASE KINASE 20-RELATED"/>
    <property type="match status" value="1"/>
</dbReference>
<keyword evidence="8" id="KW-0723">Serine/threonine-protein kinase</keyword>
<keyword evidence="6" id="KW-0812">Transmembrane</keyword>
<evidence type="ECO:0000256" key="4">
    <source>
        <dbReference type="ARBA" id="ARBA00022840"/>
    </source>
</evidence>
<dbReference type="CDD" id="cd14014">
    <property type="entry name" value="STKc_PknB_like"/>
    <property type="match status" value="1"/>
</dbReference>
<accession>A0A543NF30</accession>
<evidence type="ECO:0000256" key="2">
    <source>
        <dbReference type="ARBA" id="ARBA00022741"/>
    </source>
</evidence>
<proteinExistence type="predicted"/>
<dbReference type="Gene3D" id="1.10.510.10">
    <property type="entry name" value="Transferase(Phosphotransferase) domain 1"/>
    <property type="match status" value="1"/>
</dbReference>
<keyword evidence="4" id="KW-0067">ATP-binding</keyword>
<sequence>MPGPESLSPNDPSAFGSYSVVGRVGKGGQGVVYLGEDAEGEKYAIKVLNDDWAQDEDLRKRFEKEVRAAQKVASFCTAAIHEANLDEDPPYVVSEYVEGMSLQESVAKDGPHKRAALQRLAVSTATALVAIHQAGIVHRDFKPGNVLLGPDGPRVIDFGIARVADGTATMTNSIMGTPSYMAPEQIEGTGVTAKADIFSWGCVMAYASTGNAPFGSDSVPAVVHRVVSAPPSLEGMPESLHPIVSACLEKDPDQRPSAQNLLMRLLGHEESTSDSTADAVEEGERIAESGAPASGPQAPPAPGPGGQHSGPQAPPAGPGMPPSGPQAPHPQPNPGAERPVSGPQPGGFAPQPPPMGPPGPQGPPTQGPQPQMPPGQPQMPGPGVTGQNPGMGGPPPPPPHTGGQNTMYQPGMNAQQQYSQQRPMQQPAQQPEDPILSQGWVVPAVLVSIIILLLLLVLVALSG</sequence>
<dbReference type="Gene3D" id="3.30.200.20">
    <property type="entry name" value="Phosphorylase Kinase, domain 1"/>
    <property type="match status" value="1"/>
</dbReference>
<feature type="compositionally biased region" description="Pro residues" evidence="5">
    <location>
        <begin position="350"/>
        <end position="380"/>
    </location>
</feature>
<keyword evidence="1" id="KW-0808">Transferase</keyword>
<dbReference type="EMBL" id="VFQC01000001">
    <property type="protein sequence ID" value="TQN30433.1"/>
    <property type="molecule type" value="Genomic_DNA"/>
</dbReference>
<dbReference type="OrthoDB" id="3915799at2"/>
<name>A0A543NF30_9ACTN</name>
<dbReference type="InterPro" id="IPR008271">
    <property type="entry name" value="Ser/Thr_kinase_AS"/>
</dbReference>
<feature type="compositionally biased region" description="Low complexity" evidence="5">
    <location>
        <begin position="415"/>
        <end position="431"/>
    </location>
</feature>
<protein>
    <submittedName>
        <fullName evidence="8">Serine/threonine protein kinase</fullName>
    </submittedName>
</protein>
<evidence type="ECO:0000259" key="7">
    <source>
        <dbReference type="PROSITE" id="PS50011"/>
    </source>
</evidence>
<dbReference type="InterPro" id="IPR011009">
    <property type="entry name" value="Kinase-like_dom_sf"/>
</dbReference>
<gene>
    <name evidence="8" type="ORF">FHX37_0311</name>
</gene>
<evidence type="ECO:0000256" key="5">
    <source>
        <dbReference type="SAM" id="MobiDB-lite"/>
    </source>
</evidence>
<dbReference type="AlphaFoldDB" id="A0A543NF30"/>
<dbReference type="Proteomes" id="UP000317422">
    <property type="component" value="Unassembled WGS sequence"/>
</dbReference>